<name>A0A923LSF6_9FIRM</name>
<dbReference type="RefSeq" id="WP_054327408.1">
    <property type="nucleotide sequence ID" value="NZ_JACOPL010000002.1"/>
</dbReference>
<sequence length="256" mass="28070">MTRYPIILAHGLGVTDQGGLYTPWGRVPDLLRARGAVVYLGGQDAWGSIETGAAQLARTVRRVLREQGCRRVNIIAHSKGGLEARYLISNMGYGRYIASLSMLSTPNRGSRVAELLLYARPGVALWACGNDAYWSRHGDEKPDSLRAGEQLTPAYLVRFNRDNPDANCVFYQSWGTRIGTVHPDGAMMLTRGLFYPAHGASDGLVTPASARWGLYRGTLDGVSHQQVVDVFRKDAPGFSVKRFYISLARGLAEKGL</sequence>
<dbReference type="SUPFAM" id="SSF53474">
    <property type="entry name" value="alpha/beta-Hydrolases"/>
    <property type="match status" value="1"/>
</dbReference>
<comment type="caution">
    <text evidence="1">The sequence shown here is derived from an EMBL/GenBank/DDBJ whole genome shotgun (WGS) entry which is preliminary data.</text>
</comment>
<evidence type="ECO:0000313" key="2">
    <source>
        <dbReference type="Proteomes" id="UP000606499"/>
    </source>
</evidence>
<dbReference type="AlphaFoldDB" id="A0A923LSF6"/>
<dbReference type="EMBL" id="JACOPL010000002">
    <property type="protein sequence ID" value="MBC5724445.1"/>
    <property type="molecule type" value="Genomic_DNA"/>
</dbReference>
<accession>A0A923LSF6</accession>
<gene>
    <name evidence="1" type="ORF">H8S45_03035</name>
</gene>
<dbReference type="InterPro" id="IPR029058">
    <property type="entry name" value="AB_hydrolase_fold"/>
</dbReference>
<dbReference type="Proteomes" id="UP000606499">
    <property type="component" value="Unassembled WGS sequence"/>
</dbReference>
<evidence type="ECO:0008006" key="3">
    <source>
        <dbReference type="Google" id="ProtNLM"/>
    </source>
</evidence>
<keyword evidence="2" id="KW-1185">Reference proteome</keyword>
<protein>
    <recommendedName>
        <fullName evidence="3">Triacylglycerol lipase</fullName>
    </recommendedName>
</protein>
<reference evidence="1" key="1">
    <citation type="submission" date="2020-08" db="EMBL/GenBank/DDBJ databases">
        <title>Genome public.</title>
        <authorList>
            <person name="Liu C."/>
            <person name="Sun Q."/>
        </authorList>
    </citation>
    <scope>NUCLEOTIDE SEQUENCE</scope>
    <source>
        <strain evidence="1">NSJ-28</strain>
    </source>
</reference>
<organism evidence="1 2">
    <name type="scientific">Agathobaculum faecis</name>
    <dbReference type="NCBI Taxonomy" id="2763013"/>
    <lineage>
        <taxon>Bacteria</taxon>
        <taxon>Bacillati</taxon>
        <taxon>Bacillota</taxon>
        <taxon>Clostridia</taxon>
        <taxon>Eubacteriales</taxon>
        <taxon>Butyricicoccaceae</taxon>
        <taxon>Agathobaculum</taxon>
    </lineage>
</organism>
<proteinExistence type="predicted"/>
<evidence type="ECO:0000313" key="1">
    <source>
        <dbReference type="EMBL" id="MBC5724445.1"/>
    </source>
</evidence>
<dbReference type="Gene3D" id="3.40.50.1820">
    <property type="entry name" value="alpha/beta hydrolase"/>
    <property type="match status" value="1"/>
</dbReference>